<keyword evidence="1" id="KW-0175">Coiled coil</keyword>
<reference evidence="3" key="1">
    <citation type="journal article" date="2020" name="J. Asia-Pac. Entomol.">
        <title>Draft genome sequence of the termite, Coptotermes formosanus: Genetic insights into the pyruvate dehydrogenase complex of the termite.</title>
        <authorList>
            <person name="Itakura S."/>
            <person name="Yosikawa Y."/>
            <person name="Togami Y."/>
            <person name="Umezawa K."/>
        </authorList>
    </citation>
    <scope>NUCLEOTIDE SEQUENCE</scope>
    <source>
        <tissue evidence="3">Head</tissue>
    </source>
</reference>
<accession>A0A6L2PK21</accession>
<dbReference type="EMBL" id="BLKM01004581">
    <property type="protein sequence ID" value="GFG31820.1"/>
    <property type="molecule type" value="Genomic_DNA"/>
</dbReference>
<comment type="caution">
    <text evidence="3">The sequence shown here is derived from an EMBL/GenBank/DDBJ whole genome shotgun (WGS) entry which is preliminary data.</text>
</comment>
<reference evidence="5" key="2">
    <citation type="submission" date="2020-01" db="EMBL/GenBank/DDBJ databases">
        <title>Draft genome sequence of the Termite Coptotermes fromosanus.</title>
        <authorList>
            <person name="Itakura S."/>
            <person name="Yosikawa Y."/>
            <person name="Umezawa K."/>
        </authorList>
    </citation>
    <scope>NUCLEOTIDE SEQUENCE [LARGE SCALE GENOMIC DNA]</scope>
</reference>
<proteinExistence type="predicted"/>
<feature type="compositionally biased region" description="Polar residues" evidence="2">
    <location>
        <begin position="8"/>
        <end position="17"/>
    </location>
</feature>
<feature type="coiled-coil region" evidence="1">
    <location>
        <begin position="102"/>
        <end position="150"/>
    </location>
</feature>
<keyword evidence="5" id="KW-1185">Reference proteome</keyword>
<dbReference type="InParanoid" id="A0A6L2PK21"/>
<dbReference type="Proteomes" id="UP000502823">
    <property type="component" value="Unassembled WGS sequence"/>
</dbReference>
<sequence>MESEESESQISVYTEPTGNEDRDEFGLSEVHAYLTDKLKRLFGVLDKYHTLEDNNPEAPMTGDPQHLMKYKMQLVSCLSEQLRNLNPQEYTRFSAHAELDLVASLNKEVEDLSTLLHRFNSQLDEDKKELAGLKEKVKHLKDMYEERQKNPEIHQVDSLLPVQKKLSLEFNKHRTALHDMIEKLFRQDSDVLASILQEITSAYFDDESGDPYVTVEGNYHCLEMLLEADIITRHPHDLKKFRLTNFLHMLNVSCHLFVQFMFVKRGMQIVVFVLELMICKQEFSVLVERDFSLIVFSPLEPELPVSAHCTLQKTGDLHGCSLICTFLASD</sequence>
<organism evidence="3 5">
    <name type="scientific">Coptotermes formosanus</name>
    <name type="common">Formosan subterranean termite</name>
    <dbReference type="NCBI Taxonomy" id="36987"/>
    <lineage>
        <taxon>Eukaryota</taxon>
        <taxon>Metazoa</taxon>
        <taxon>Ecdysozoa</taxon>
        <taxon>Arthropoda</taxon>
        <taxon>Hexapoda</taxon>
        <taxon>Insecta</taxon>
        <taxon>Pterygota</taxon>
        <taxon>Neoptera</taxon>
        <taxon>Polyneoptera</taxon>
        <taxon>Dictyoptera</taxon>
        <taxon>Blattodea</taxon>
        <taxon>Blattoidea</taxon>
        <taxon>Termitoidae</taxon>
        <taxon>Rhinotermitidae</taxon>
        <taxon>Coptotermes</taxon>
    </lineage>
</organism>
<evidence type="ECO:0000313" key="4">
    <source>
        <dbReference type="EMBL" id="GFG40738.1"/>
    </source>
</evidence>
<protein>
    <submittedName>
        <fullName evidence="3">Uncharacterized protein</fullName>
    </submittedName>
</protein>
<evidence type="ECO:0000313" key="5">
    <source>
        <dbReference type="Proteomes" id="UP000502823"/>
    </source>
</evidence>
<feature type="region of interest" description="Disordered" evidence="2">
    <location>
        <begin position="1"/>
        <end position="23"/>
    </location>
</feature>
<evidence type="ECO:0000313" key="3">
    <source>
        <dbReference type="EMBL" id="GFG31820.1"/>
    </source>
</evidence>
<evidence type="ECO:0000256" key="2">
    <source>
        <dbReference type="SAM" id="MobiDB-lite"/>
    </source>
</evidence>
<dbReference type="EMBL" id="BLKM01002585">
    <property type="protein sequence ID" value="GFG40738.1"/>
    <property type="molecule type" value="Genomic_DNA"/>
</dbReference>
<name>A0A6L2PK21_COPFO</name>
<gene>
    <name evidence="4" type="ORF">Cfor_12397</name>
    <name evidence="3" type="ORF">Cfor_12497</name>
</gene>
<dbReference type="OrthoDB" id="8193394at2759"/>
<evidence type="ECO:0000256" key="1">
    <source>
        <dbReference type="SAM" id="Coils"/>
    </source>
</evidence>
<dbReference type="AlphaFoldDB" id="A0A6L2PK21"/>